<protein>
    <submittedName>
        <fullName evidence="2">Uncharacterized protein</fullName>
    </submittedName>
</protein>
<evidence type="ECO:0000256" key="1">
    <source>
        <dbReference type="SAM" id="MobiDB-lite"/>
    </source>
</evidence>
<reference evidence="2 3" key="1">
    <citation type="submission" date="2017-11" db="EMBL/GenBank/DDBJ databases">
        <title>The genome of Rhizophagus clarus HR1 reveals common genetic basis of auxotrophy among arbuscular mycorrhizal fungi.</title>
        <authorList>
            <person name="Kobayashi Y."/>
        </authorList>
    </citation>
    <scope>NUCLEOTIDE SEQUENCE [LARGE SCALE GENOMIC DNA]</scope>
    <source>
        <strain evidence="2 3">HR1</strain>
    </source>
</reference>
<accession>A0A2Z6Q6I0</accession>
<comment type="caution">
    <text evidence="2">The sequence shown here is derived from an EMBL/GenBank/DDBJ whole genome shotgun (WGS) entry which is preliminary data.</text>
</comment>
<evidence type="ECO:0000313" key="2">
    <source>
        <dbReference type="EMBL" id="GBB83932.1"/>
    </source>
</evidence>
<proteinExistence type="predicted"/>
<dbReference type="EMBL" id="BEXD01000068">
    <property type="protein sequence ID" value="GBB83932.1"/>
    <property type="molecule type" value="Genomic_DNA"/>
</dbReference>
<keyword evidence="3" id="KW-1185">Reference proteome</keyword>
<feature type="compositionally biased region" description="Polar residues" evidence="1">
    <location>
        <begin position="14"/>
        <end position="26"/>
    </location>
</feature>
<feature type="compositionally biased region" description="Polar residues" evidence="1">
    <location>
        <begin position="67"/>
        <end position="107"/>
    </location>
</feature>
<name>A0A2Z6Q6I0_9GLOM</name>
<organism evidence="2 3">
    <name type="scientific">Rhizophagus clarus</name>
    <dbReference type="NCBI Taxonomy" id="94130"/>
    <lineage>
        <taxon>Eukaryota</taxon>
        <taxon>Fungi</taxon>
        <taxon>Fungi incertae sedis</taxon>
        <taxon>Mucoromycota</taxon>
        <taxon>Glomeromycotina</taxon>
        <taxon>Glomeromycetes</taxon>
        <taxon>Glomerales</taxon>
        <taxon>Glomeraceae</taxon>
        <taxon>Rhizophagus</taxon>
    </lineage>
</organism>
<dbReference type="Proteomes" id="UP000247702">
    <property type="component" value="Unassembled WGS sequence"/>
</dbReference>
<dbReference type="AlphaFoldDB" id="A0A2Z6Q6I0"/>
<feature type="region of interest" description="Disordered" evidence="1">
    <location>
        <begin position="1"/>
        <end position="110"/>
    </location>
</feature>
<feature type="compositionally biased region" description="Pro residues" evidence="1">
    <location>
        <begin position="40"/>
        <end position="51"/>
    </location>
</feature>
<gene>
    <name evidence="2" type="ORF">RclHR1_10590014</name>
</gene>
<evidence type="ECO:0000313" key="3">
    <source>
        <dbReference type="Proteomes" id="UP000247702"/>
    </source>
</evidence>
<sequence>MQQQQPISDIAISQPIQHQSDSMNLDDSQRDTSSKVPSTPHRPNPIIPPATPLSRDDNPFIVPSRPSLEQTPSGSKVVTFNNVPPQQETPLKSSDNSKPSEQSTISQNKKRKLENLADNFNNSNLILTSYCLQQEEQAQLLDLIVYDIPVKWDSYTLLGNLSFWRKIVLISTRCHKKYLSARVRLISNHECLKVYNGGK</sequence>